<dbReference type="GO" id="GO:0015846">
    <property type="term" value="P:polyamine transport"/>
    <property type="evidence" value="ECO:0007669"/>
    <property type="project" value="InterPro"/>
</dbReference>
<dbReference type="OrthoDB" id="9813777at2"/>
<keyword evidence="2 5" id="KW-0813">Transport</keyword>
<dbReference type="EMBL" id="CP033221">
    <property type="protein sequence ID" value="AZV80776.1"/>
    <property type="molecule type" value="Genomic_DNA"/>
</dbReference>
<evidence type="ECO:0000256" key="7">
    <source>
        <dbReference type="SAM" id="SignalP"/>
    </source>
</evidence>
<accession>A0A3T0N9S3</accession>
<gene>
    <name evidence="8" type="ORF">EBB79_22755</name>
</gene>
<protein>
    <recommendedName>
        <fullName evidence="5">Putrescine-binding periplasmic protein</fullName>
    </recommendedName>
</protein>
<dbReference type="PANTHER" id="PTHR30222">
    <property type="entry name" value="SPERMIDINE/PUTRESCINE-BINDING PERIPLASMIC PROTEIN"/>
    <property type="match status" value="1"/>
</dbReference>
<reference evidence="8 9" key="1">
    <citation type="submission" date="2018-10" db="EMBL/GenBank/DDBJ databases">
        <title>Parasedimentitalea marina sp. nov., a psychrophilic bacterium isolated from deep seawater of the New Britain Trench.</title>
        <authorList>
            <person name="Cao J."/>
        </authorList>
    </citation>
    <scope>NUCLEOTIDE SEQUENCE [LARGE SCALE GENOMIC DNA]</scope>
    <source>
        <strain evidence="8 9">W43</strain>
        <plasmid evidence="8 9">pW43B</plasmid>
    </source>
</reference>
<proteinExistence type="inferred from homology"/>
<dbReference type="InterPro" id="IPR006059">
    <property type="entry name" value="SBP"/>
</dbReference>
<evidence type="ECO:0000256" key="3">
    <source>
        <dbReference type="ARBA" id="ARBA00022729"/>
    </source>
</evidence>
<dbReference type="GO" id="GO:0019808">
    <property type="term" value="F:polyamine binding"/>
    <property type="evidence" value="ECO:0007669"/>
    <property type="project" value="InterPro"/>
</dbReference>
<dbReference type="Proteomes" id="UP000283063">
    <property type="component" value="Plasmid pW43B"/>
</dbReference>
<geneLocation type="plasmid" evidence="8 9">
    <name>pW43B</name>
</geneLocation>
<dbReference type="PRINTS" id="PR00909">
    <property type="entry name" value="SPERMDNBNDNG"/>
</dbReference>
<dbReference type="GO" id="GO:0042597">
    <property type="term" value="C:periplasmic space"/>
    <property type="evidence" value="ECO:0007669"/>
    <property type="project" value="UniProtKB-SubCell"/>
</dbReference>
<evidence type="ECO:0000256" key="6">
    <source>
        <dbReference type="PIRSR" id="PIRSR019574-1"/>
    </source>
</evidence>
<evidence type="ECO:0000313" key="8">
    <source>
        <dbReference type="EMBL" id="AZV80776.1"/>
    </source>
</evidence>
<feature type="chain" id="PRO_5019559417" description="Putrescine-binding periplasmic protein" evidence="7">
    <location>
        <begin position="40"/>
        <end position="374"/>
    </location>
</feature>
<organism evidence="8 9">
    <name type="scientific">Parasedimentitalea marina</name>
    <dbReference type="NCBI Taxonomy" id="2483033"/>
    <lineage>
        <taxon>Bacteria</taxon>
        <taxon>Pseudomonadati</taxon>
        <taxon>Pseudomonadota</taxon>
        <taxon>Alphaproteobacteria</taxon>
        <taxon>Rhodobacterales</taxon>
        <taxon>Paracoccaceae</taxon>
        <taxon>Parasedimentitalea</taxon>
    </lineage>
</organism>
<keyword evidence="3 7" id="KW-0732">Signal</keyword>
<keyword evidence="8" id="KW-0614">Plasmid</keyword>
<dbReference type="InterPro" id="IPR001188">
    <property type="entry name" value="Sperm_putr-bd"/>
</dbReference>
<evidence type="ECO:0000256" key="1">
    <source>
        <dbReference type="ARBA" id="ARBA00004418"/>
    </source>
</evidence>
<evidence type="ECO:0000256" key="4">
    <source>
        <dbReference type="ARBA" id="ARBA00022764"/>
    </source>
</evidence>
<dbReference type="SUPFAM" id="SSF53850">
    <property type="entry name" value="Periplasmic binding protein-like II"/>
    <property type="match status" value="1"/>
</dbReference>
<dbReference type="Gene3D" id="3.40.190.10">
    <property type="entry name" value="Periplasmic binding protein-like II"/>
    <property type="match status" value="2"/>
</dbReference>
<comment type="similarity">
    <text evidence="5">Belongs to the bacterial solute-binding protein PotD/PotF family.</text>
</comment>
<dbReference type="PANTHER" id="PTHR30222:SF12">
    <property type="entry name" value="NORSPERMIDINE SENSOR"/>
    <property type="match status" value="1"/>
</dbReference>
<keyword evidence="4 5" id="KW-0574">Periplasm</keyword>
<dbReference type="Pfam" id="PF13416">
    <property type="entry name" value="SBP_bac_8"/>
    <property type="match status" value="1"/>
</dbReference>
<dbReference type="PIRSF" id="PIRSF019574">
    <property type="entry name" value="Periplasmic_polyamine_BP"/>
    <property type="match status" value="1"/>
</dbReference>
<keyword evidence="9" id="KW-1185">Reference proteome</keyword>
<comment type="function">
    <text evidence="5">Required for the activity of the bacterial periplasmic transport system of putrescine.</text>
</comment>
<name>A0A3T0N9S3_9RHOB</name>
<evidence type="ECO:0000256" key="2">
    <source>
        <dbReference type="ARBA" id="ARBA00022448"/>
    </source>
</evidence>
<dbReference type="KEGG" id="sedi:EBB79_22755"/>
<dbReference type="AlphaFoldDB" id="A0A3T0N9S3"/>
<feature type="binding site" evidence="6">
    <location>
        <position position="49"/>
    </location>
    <ligand>
        <name>spermidine</name>
        <dbReference type="ChEBI" id="CHEBI:57834"/>
    </ligand>
</feature>
<comment type="subcellular location">
    <subcellularLocation>
        <location evidence="1 5">Periplasm</location>
    </subcellularLocation>
</comment>
<sequence>MAQRKRYFYKRDKRMRLVPKIVIALLAATGLASPVAADANQVSLLNWGEYIDPVTIDRFQTETGTKIIMDTYGEADEAEARLIARGTGYDLAVVSMETVGRIIQAGAIQKIDVNVIPNAAGVDQELLDVFLQSMPSAEGYVLPYLWGTTGIVYDLKSVAERIPNAPTDSWALVFDPENAAKLADCGITIVDSVEEVLAAALVYLGSDPHTQADNEIDAALELIAAIAPYVRSFGSNQNDELTHGEICLAIAWSTDGLTPLLGAQRERYRYILPKEGTNLWADVFVVPSDVASVEPSYQLIDYILRPDMMALATLYTFGNNAVPASSAAIDDPNFDLPALAFPHDMQVPLYFVKPRDGHEKRALDRRWRRLQIGH</sequence>
<feature type="signal peptide" evidence="7">
    <location>
        <begin position="1"/>
        <end position="39"/>
    </location>
</feature>
<evidence type="ECO:0000256" key="5">
    <source>
        <dbReference type="PIRNR" id="PIRNR019574"/>
    </source>
</evidence>
<evidence type="ECO:0000313" key="9">
    <source>
        <dbReference type="Proteomes" id="UP000283063"/>
    </source>
</evidence>